<evidence type="ECO:0000313" key="2">
    <source>
        <dbReference type="Proteomes" id="UP001138751"/>
    </source>
</evidence>
<feature type="non-terminal residue" evidence="1">
    <location>
        <position position="270"/>
    </location>
</feature>
<dbReference type="SUPFAM" id="SSF48371">
    <property type="entry name" value="ARM repeat"/>
    <property type="match status" value="1"/>
</dbReference>
<protein>
    <submittedName>
        <fullName evidence="1">DUF2336 domain-containing protein</fullName>
    </submittedName>
</protein>
<evidence type="ECO:0000313" key="1">
    <source>
        <dbReference type="EMBL" id="MBR0674529.1"/>
    </source>
</evidence>
<organism evidence="1 2">
    <name type="scientific">Neoroseomonas soli</name>
    <dbReference type="NCBI Taxonomy" id="1081025"/>
    <lineage>
        <taxon>Bacteria</taxon>
        <taxon>Pseudomonadati</taxon>
        <taxon>Pseudomonadota</taxon>
        <taxon>Alphaproteobacteria</taxon>
        <taxon>Acetobacterales</taxon>
        <taxon>Acetobacteraceae</taxon>
        <taxon>Neoroseomonas</taxon>
    </lineage>
</organism>
<dbReference type="InterPro" id="IPR019285">
    <property type="entry name" value="DUF2336"/>
</dbReference>
<proteinExistence type="predicted"/>
<name>A0A9X9X550_9PROT</name>
<dbReference type="EMBL" id="JAAEDM010000200">
    <property type="protein sequence ID" value="MBR0674529.1"/>
    <property type="molecule type" value="Genomic_DNA"/>
</dbReference>
<dbReference type="InterPro" id="IPR016024">
    <property type="entry name" value="ARM-type_fold"/>
</dbReference>
<dbReference type="Pfam" id="PF10098">
    <property type="entry name" value="DUF2336"/>
    <property type="match status" value="1"/>
</dbReference>
<dbReference type="RefSeq" id="WP_211864926.1">
    <property type="nucleotide sequence ID" value="NZ_JAAEDM010000200.1"/>
</dbReference>
<sequence length="270" mass="28231">MIRLSDAARILGEGPAEARRMLASDAEAPPEALYYLTGDADPDLRRAVAANPATPEQSFAALAADEESEVRAALARRLSVLAPGLPAPQQDRLAQMAWSALTLLAADAAAEIRATIAEAVKELPAAPRDLVLTLAHDRDIRVCGPVLRLSPLLTEQDLLSLVAAPPMAETLAAIARRPEISETVSEALVASGDVAAIGALLGNRTAAIRESTLDALVVQAAEVTAWQEPLVRRPALPPRAAVALAAFVAERLLAPLAERTDLPAEAAAQV</sequence>
<reference evidence="1" key="2">
    <citation type="journal article" date="2021" name="Syst. Appl. Microbiol.">
        <title>Roseomonas hellenica sp. nov., isolated from roots of wild-growing Alkanna tinctoria.</title>
        <authorList>
            <person name="Rat A."/>
            <person name="Naranjo H.D."/>
            <person name="Lebbe L."/>
            <person name="Cnockaert M."/>
            <person name="Krigas N."/>
            <person name="Grigoriadou K."/>
            <person name="Maloupa E."/>
            <person name="Willems A."/>
        </authorList>
    </citation>
    <scope>NUCLEOTIDE SEQUENCE</scope>
    <source>
        <strain evidence="1">LMG 31231</strain>
    </source>
</reference>
<accession>A0A9X9X550</accession>
<dbReference type="AlphaFoldDB" id="A0A9X9X550"/>
<dbReference type="Gene3D" id="1.25.10.10">
    <property type="entry name" value="Leucine-rich Repeat Variant"/>
    <property type="match status" value="1"/>
</dbReference>
<dbReference type="Proteomes" id="UP001138751">
    <property type="component" value="Unassembled WGS sequence"/>
</dbReference>
<gene>
    <name evidence="1" type="ORF">GXW76_25415</name>
</gene>
<keyword evidence="2" id="KW-1185">Reference proteome</keyword>
<dbReference type="InterPro" id="IPR011989">
    <property type="entry name" value="ARM-like"/>
</dbReference>
<comment type="caution">
    <text evidence="1">The sequence shown here is derived from an EMBL/GenBank/DDBJ whole genome shotgun (WGS) entry which is preliminary data.</text>
</comment>
<reference evidence="1" key="1">
    <citation type="submission" date="2020-01" db="EMBL/GenBank/DDBJ databases">
        <authorList>
            <person name="Rat A."/>
        </authorList>
    </citation>
    <scope>NUCLEOTIDE SEQUENCE</scope>
    <source>
        <strain evidence="1">LMG 31231</strain>
    </source>
</reference>